<evidence type="ECO:0000313" key="3">
    <source>
        <dbReference type="Proteomes" id="UP000324233"/>
    </source>
</evidence>
<dbReference type="Proteomes" id="UP000324233">
    <property type="component" value="Chromosome"/>
</dbReference>
<sequence precursor="true">MLTSFTLWILAASAGLTGAEAPPAPPAWVAAVPADVDVVVHVRPMEATQAEVSAMLKAFSPTLAERAEPALAQGMAGFRQSFGEGSTKAPWVGLLKMGEGGERSFAILVLDGDQQGVLASVNGGKAPELKEEGGLSSFERAADQKTWYTAKGQGYVAFGPDKELMAAVAKADAPASLDLTLVPELVKGDVGVYVNAGPLVKRYGDQIEGARGALMAALDQAGQQAGNAANMEAAKDIYNAMFDALKDADAFVLNADASGKGLAIGGAITAKAGSTAAGAFAKLAAGAGEDLAKLPSDAAYFVYMNIDFSTVNRLLNSNLRMINGDKKAAPEQEAAMAKLASFGRVEALGSAKLAGGLSVLNVTKVTATDPAEYLAASQEVQKSFKGGGVGGLIKEVITEPVAEPFRGIRFAHVVTRIDLDKFAEQNSKNPAAAATMKAMFPGGEMSAWSGTDGKLVYQVTARSWDEARAALSAFLDGKSSIGEAASFKEVRAALPEAATVSALISAQGIVNLAATSIGAAANRPDLKAGELPAEPALLGFAVAPQAPRGVSFRIVVPAAVGPVFEKGLVPLFRALQPPANN</sequence>
<keyword evidence="1" id="KW-0732">Signal</keyword>
<feature type="chain" id="PRO_5022849798" description="DUF3352 domain-containing protein" evidence="1">
    <location>
        <begin position="19"/>
        <end position="581"/>
    </location>
</feature>
<dbReference type="OrthoDB" id="237745at2"/>
<evidence type="ECO:0000313" key="2">
    <source>
        <dbReference type="EMBL" id="QEH31926.1"/>
    </source>
</evidence>
<protein>
    <recommendedName>
        <fullName evidence="4">DUF3352 domain-containing protein</fullName>
    </recommendedName>
</protein>
<keyword evidence="3" id="KW-1185">Reference proteome</keyword>
<dbReference type="EMBL" id="CP042997">
    <property type="protein sequence ID" value="QEH31926.1"/>
    <property type="molecule type" value="Genomic_DNA"/>
</dbReference>
<proteinExistence type="predicted"/>
<evidence type="ECO:0008006" key="4">
    <source>
        <dbReference type="Google" id="ProtNLM"/>
    </source>
</evidence>
<dbReference type="KEGG" id="agv:OJF2_03930"/>
<reference evidence="2 3" key="1">
    <citation type="submission" date="2019-08" db="EMBL/GenBank/DDBJ databases">
        <title>Deep-cultivation of Planctomycetes and their phenomic and genomic characterization uncovers novel biology.</title>
        <authorList>
            <person name="Wiegand S."/>
            <person name="Jogler M."/>
            <person name="Boedeker C."/>
            <person name="Pinto D."/>
            <person name="Vollmers J."/>
            <person name="Rivas-Marin E."/>
            <person name="Kohn T."/>
            <person name="Peeters S.H."/>
            <person name="Heuer A."/>
            <person name="Rast P."/>
            <person name="Oberbeckmann S."/>
            <person name="Bunk B."/>
            <person name="Jeske O."/>
            <person name="Meyerdierks A."/>
            <person name="Storesund J.E."/>
            <person name="Kallscheuer N."/>
            <person name="Luecker S."/>
            <person name="Lage O.M."/>
            <person name="Pohl T."/>
            <person name="Merkel B.J."/>
            <person name="Hornburger P."/>
            <person name="Mueller R.-W."/>
            <person name="Bruemmer F."/>
            <person name="Labrenz M."/>
            <person name="Spormann A.M."/>
            <person name="Op den Camp H."/>
            <person name="Overmann J."/>
            <person name="Amann R."/>
            <person name="Jetten M.S.M."/>
            <person name="Mascher T."/>
            <person name="Medema M.H."/>
            <person name="Devos D.P."/>
            <person name="Kaster A.-K."/>
            <person name="Ovreas L."/>
            <person name="Rohde M."/>
            <person name="Galperin M.Y."/>
            <person name="Jogler C."/>
        </authorList>
    </citation>
    <scope>NUCLEOTIDE SEQUENCE [LARGE SCALE GENOMIC DNA]</scope>
    <source>
        <strain evidence="2 3">OJF2</strain>
    </source>
</reference>
<gene>
    <name evidence="2" type="ORF">OJF2_03930</name>
</gene>
<dbReference type="RefSeq" id="WP_148590737.1">
    <property type="nucleotide sequence ID" value="NZ_CP042997.1"/>
</dbReference>
<name>A0A5B9VTS2_9BACT</name>
<dbReference type="AlphaFoldDB" id="A0A5B9VTS2"/>
<accession>A0A5B9VTS2</accession>
<evidence type="ECO:0000256" key="1">
    <source>
        <dbReference type="SAM" id="SignalP"/>
    </source>
</evidence>
<feature type="signal peptide" evidence="1">
    <location>
        <begin position="1"/>
        <end position="18"/>
    </location>
</feature>
<organism evidence="2 3">
    <name type="scientific">Aquisphaera giovannonii</name>
    <dbReference type="NCBI Taxonomy" id="406548"/>
    <lineage>
        <taxon>Bacteria</taxon>
        <taxon>Pseudomonadati</taxon>
        <taxon>Planctomycetota</taxon>
        <taxon>Planctomycetia</taxon>
        <taxon>Isosphaerales</taxon>
        <taxon>Isosphaeraceae</taxon>
        <taxon>Aquisphaera</taxon>
    </lineage>
</organism>